<evidence type="ECO:0000259" key="9">
    <source>
        <dbReference type="PROSITE" id="PS50850"/>
    </source>
</evidence>
<comment type="caution">
    <text evidence="10">The sequence shown here is derived from an EMBL/GenBank/DDBJ whole genome shotgun (WGS) entry which is preliminary data.</text>
</comment>
<feature type="transmembrane region" description="Helical" evidence="8">
    <location>
        <begin position="167"/>
        <end position="188"/>
    </location>
</feature>
<dbReference type="PIRSF" id="PIRSF004925">
    <property type="entry name" value="HcaT"/>
    <property type="match status" value="1"/>
</dbReference>
<dbReference type="PROSITE" id="PS50850">
    <property type="entry name" value="MFS"/>
    <property type="match status" value="2"/>
</dbReference>
<dbReference type="SUPFAM" id="SSF103473">
    <property type="entry name" value="MFS general substrate transporter"/>
    <property type="match status" value="1"/>
</dbReference>
<feature type="transmembrane region" description="Helical" evidence="8">
    <location>
        <begin position="21"/>
        <end position="41"/>
    </location>
</feature>
<feature type="transmembrane region" description="Helical" evidence="8">
    <location>
        <begin position="335"/>
        <end position="353"/>
    </location>
</feature>
<feature type="domain" description="Major facilitator superfamily (MFS) profile" evidence="9">
    <location>
        <begin position="193"/>
        <end position="400"/>
    </location>
</feature>
<keyword evidence="5 8" id="KW-0812">Transmembrane</keyword>
<keyword evidence="3" id="KW-1003">Cell membrane</keyword>
<comment type="subcellular location">
    <subcellularLocation>
        <location evidence="1">Cell inner membrane</location>
        <topology evidence="1">Multi-pass membrane protein</topology>
    </subcellularLocation>
</comment>
<dbReference type="GO" id="GO:0005886">
    <property type="term" value="C:plasma membrane"/>
    <property type="evidence" value="ECO:0007669"/>
    <property type="project" value="UniProtKB-SubCell"/>
</dbReference>
<accession>A0A559IYA5</accession>
<feature type="domain" description="Major facilitator superfamily (MFS) profile" evidence="9">
    <location>
        <begin position="1"/>
        <end position="192"/>
    </location>
</feature>
<keyword evidence="11" id="KW-1185">Reference proteome</keyword>
<evidence type="ECO:0000256" key="2">
    <source>
        <dbReference type="ARBA" id="ARBA00022448"/>
    </source>
</evidence>
<evidence type="ECO:0000256" key="4">
    <source>
        <dbReference type="ARBA" id="ARBA00022519"/>
    </source>
</evidence>
<dbReference type="Gene3D" id="1.20.1250.20">
    <property type="entry name" value="MFS general substrate transporter like domains"/>
    <property type="match status" value="2"/>
</dbReference>
<keyword evidence="6 8" id="KW-1133">Transmembrane helix</keyword>
<feature type="transmembrane region" description="Helical" evidence="8">
    <location>
        <begin position="53"/>
        <end position="71"/>
    </location>
</feature>
<dbReference type="InterPro" id="IPR026032">
    <property type="entry name" value="HcaT-like"/>
</dbReference>
<name>A0A559IYA5_9BACL</name>
<keyword evidence="2" id="KW-0813">Transport</keyword>
<evidence type="ECO:0000256" key="5">
    <source>
        <dbReference type="ARBA" id="ARBA00022692"/>
    </source>
</evidence>
<feature type="transmembrane region" description="Helical" evidence="8">
    <location>
        <begin position="247"/>
        <end position="267"/>
    </location>
</feature>
<evidence type="ECO:0000313" key="11">
    <source>
        <dbReference type="Proteomes" id="UP000318102"/>
    </source>
</evidence>
<dbReference type="InterPro" id="IPR036259">
    <property type="entry name" value="MFS_trans_sf"/>
</dbReference>
<protein>
    <submittedName>
        <fullName evidence="10">MFS transporter</fullName>
    </submittedName>
</protein>
<dbReference type="Pfam" id="PF12832">
    <property type="entry name" value="MFS_1_like"/>
    <property type="match status" value="1"/>
</dbReference>
<feature type="transmembrane region" description="Helical" evidence="8">
    <location>
        <begin position="274"/>
        <end position="293"/>
    </location>
</feature>
<feature type="transmembrane region" description="Helical" evidence="8">
    <location>
        <begin position="365"/>
        <end position="388"/>
    </location>
</feature>
<sequence>MEGAYIMNPASPTSEINKLRTYTFAVFMISAVIISYLPLYLKSLGYNAVQIGLLYSIGPLISICSNFIWGVASDKSQTIKKIILILLAVQTIMIVILSFASSYTTVMMLLVVFYFFYYPVFPLTDTLTIVTTQSHNRSFIGVRVFGSIGFAFSALAFGYLLKSIGASYTLVVIGALSVLSLMLLLVVSDKKASIKKMEFGGLWEVIKQPNVYLFLICVLLLAIGHRFNDAFLGLSLLSLGADESIVGWAWMISAVSEIPIFFLLNAYGERVKELPLLAISCVMYMLRFLIAGYVQDPIWLISTQVMHSVTFGIFYFVAIRYLNKVIPEQFRSTGMAVYTIVWSSISGLLSGTIGGKLLEVYGKDIVFFSAAGFAIVAAFGFALLHLYVKRNEKSTAALHF</sequence>
<evidence type="ECO:0000256" key="6">
    <source>
        <dbReference type="ARBA" id="ARBA00022989"/>
    </source>
</evidence>
<evidence type="ECO:0000256" key="8">
    <source>
        <dbReference type="SAM" id="Phobius"/>
    </source>
</evidence>
<dbReference type="AlphaFoldDB" id="A0A559IYA5"/>
<dbReference type="PANTHER" id="PTHR23522:SF10">
    <property type="entry name" value="3-PHENYLPROPIONIC ACID TRANSPORTER-RELATED"/>
    <property type="match status" value="1"/>
</dbReference>
<dbReference type="EMBL" id="VNJK01000001">
    <property type="protein sequence ID" value="TVX92577.1"/>
    <property type="molecule type" value="Genomic_DNA"/>
</dbReference>
<feature type="transmembrane region" description="Helical" evidence="8">
    <location>
        <begin position="83"/>
        <end position="100"/>
    </location>
</feature>
<dbReference type="InterPro" id="IPR024989">
    <property type="entry name" value="MFS_assoc_dom"/>
</dbReference>
<dbReference type="GO" id="GO:0022857">
    <property type="term" value="F:transmembrane transporter activity"/>
    <property type="evidence" value="ECO:0007669"/>
    <property type="project" value="InterPro"/>
</dbReference>
<evidence type="ECO:0000256" key="3">
    <source>
        <dbReference type="ARBA" id="ARBA00022475"/>
    </source>
</evidence>
<dbReference type="OrthoDB" id="1650886at2"/>
<dbReference type="Proteomes" id="UP000318102">
    <property type="component" value="Unassembled WGS sequence"/>
</dbReference>
<evidence type="ECO:0000256" key="7">
    <source>
        <dbReference type="ARBA" id="ARBA00023136"/>
    </source>
</evidence>
<keyword evidence="4" id="KW-0997">Cell inner membrane</keyword>
<organism evidence="10 11">
    <name type="scientific">Paenibacillus agilis</name>
    <dbReference type="NCBI Taxonomy" id="3020863"/>
    <lineage>
        <taxon>Bacteria</taxon>
        <taxon>Bacillati</taxon>
        <taxon>Bacillota</taxon>
        <taxon>Bacilli</taxon>
        <taxon>Bacillales</taxon>
        <taxon>Paenibacillaceae</taxon>
        <taxon>Paenibacillus</taxon>
    </lineage>
</organism>
<dbReference type="InterPro" id="IPR020846">
    <property type="entry name" value="MFS_dom"/>
</dbReference>
<keyword evidence="7 8" id="KW-0472">Membrane</keyword>
<proteinExistence type="predicted"/>
<feature type="transmembrane region" description="Helical" evidence="8">
    <location>
        <begin position="106"/>
        <end position="130"/>
    </location>
</feature>
<gene>
    <name evidence="10" type="ORF">FPZ44_05605</name>
</gene>
<feature type="transmembrane region" description="Helical" evidence="8">
    <location>
        <begin position="142"/>
        <end position="161"/>
    </location>
</feature>
<evidence type="ECO:0000313" key="10">
    <source>
        <dbReference type="EMBL" id="TVX92577.1"/>
    </source>
</evidence>
<dbReference type="PANTHER" id="PTHR23522">
    <property type="entry name" value="BLL5896 PROTEIN"/>
    <property type="match status" value="1"/>
</dbReference>
<evidence type="ECO:0000256" key="1">
    <source>
        <dbReference type="ARBA" id="ARBA00004429"/>
    </source>
</evidence>
<feature type="transmembrane region" description="Helical" evidence="8">
    <location>
        <begin position="305"/>
        <end position="323"/>
    </location>
</feature>
<feature type="transmembrane region" description="Helical" evidence="8">
    <location>
        <begin position="209"/>
        <end position="227"/>
    </location>
</feature>
<reference evidence="10 11" key="1">
    <citation type="submission" date="2019-07" db="EMBL/GenBank/DDBJ databases">
        <authorList>
            <person name="Kim J."/>
        </authorList>
    </citation>
    <scope>NUCLEOTIDE SEQUENCE [LARGE SCALE GENOMIC DNA]</scope>
    <source>
        <strain evidence="10 11">N4</strain>
    </source>
</reference>